<keyword evidence="3" id="KW-1185">Reference proteome</keyword>
<protein>
    <recommendedName>
        <fullName evidence="4">Secreted protein</fullName>
    </recommendedName>
</protein>
<accession>A0AAV9HDF2</accession>
<name>A0AAV9HDF2_9PEZI</name>
<dbReference type="EMBL" id="MU865069">
    <property type="protein sequence ID" value="KAK4458438.1"/>
    <property type="molecule type" value="Genomic_DNA"/>
</dbReference>
<feature type="signal peptide" evidence="1">
    <location>
        <begin position="1"/>
        <end position="15"/>
    </location>
</feature>
<dbReference type="Proteomes" id="UP001321749">
    <property type="component" value="Unassembled WGS sequence"/>
</dbReference>
<sequence length="79" mass="8472">MAGWVWLVLMGTAQATINCGPETVNSLEVGPDGYGSRAFASRPWGVRDSHLDAVAGSSSVPRYPRFTATFGLPLTYCCF</sequence>
<proteinExistence type="predicted"/>
<dbReference type="AlphaFoldDB" id="A0AAV9HDF2"/>
<evidence type="ECO:0000256" key="1">
    <source>
        <dbReference type="SAM" id="SignalP"/>
    </source>
</evidence>
<gene>
    <name evidence="2" type="ORF">QBC42DRAFT_23694</name>
</gene>
<comment type="caution">
    <text evidence="2">The sequence shown here is derived from an EMBL/GenBank/DDBJ whole genome shotgun (WGS) entry which is preliminary data.</text>
</comment>
<keyword evidence="1" id="KW-0732">Signal</keyword>
<organism evidence="2 3">
    <name type="scientific">Cladorrhinum samala</name>
    <dbReference type="NCBI Taxonomy" id="585594"/>
    <lineage>
        <taxon>Eukaryota</taxon>
        <taxon>Fungi</taxon>
        <taxon>Dikarya</taxon>
        <taxon>Ascomycota</taxon>
        <taxon>Pezizomycotina</taxon>
        <taxon>Sordariomycetes</taxon>
        <taxon>Sordariomycetidae</taxon>
        <taxon>Sordariales</taxon>
        <taxon>Podosporaceae</taxon>
        <taxon>Cladorrhinum</taxon>
    </lineage>
</organism>
<reference evidence="2" key="2">
    <citation type="submission" date="2023-06" db="EMBL/GenBank/DDBJ databases">
        <authorList>
            <consortium name="Lawrence Berkeley National Laboratory"/>
            <person name="Mondo S.J."/>
            <person name="Hensen N."/>
            <person name="Bonometti L."/>
            <person name="Westerberg I."/>
            <person name="Brannstrom I.O."/>
            <person name="Guillou S."/>
            <person name="Cros-Aarteil S."/>
            <person name="Calhoun S."/>
            <person name="Haridas S."/>
            <person name="Kuo A."/>
            <person name="Pangilinan J."/>
            <person name="Riley R."/>
            <person name="Labutti K."/>
            <person name="Andreopoulos B."/>
            <person name="Lipzen A."/>
            <person name="Chen C."/>
            <person name="Yanf M."/>
            <person name="Daum C."/>
            <person name="Ng V."/>
            <person name="Clum A."/>
            <person name="Steindorff A."/>
            <person name="Ohm R."/>
            <person name="Martin F."/>
            <person name="Silar P."/>
            <person name="Natvig D."/>
            <person name="Lalanne C."/>
            <person name="Gautier V."/>
            <person name="Ament-Velasquez S.L."/>
            <person name="Kruys A."/>
            <person name="Hutchinson M.I."/>
            <person name="Powell A.J."/>
            <person name="Barry K."/>
            <person name="Miller A.N."/>
            <person name="Grigoriev I.V."/>
            <person name="Debuchy R."/>
            <person name="Gladieux P."/>
            <person name="Thoren M.H."/>
            <person name="Johannesson H."/>
        </authorList>
    </citation>
    <scope>NUCLEOTIDE SEQUENCE</scope>
    <source>
        <strain evidence="2">PSN324</strain>
    </source>
</reference>
<evidence type="ECO:0000313" key="3">
    <source>
        <dbReference type="Proteomes" id="UP001321749"/>
    </source>
</evidence>
<reference evidence="2" key="1">
    <citation type="journal article" date="2023" name="Mol. Phylogenet. Evol.">
        <title>Genome-scale phylogeny and comparative genomics of the fungal order Sordariales.</title>
        <authorList>
            <person name="Hensen N."/>
            <person name="Bonometti L."/>
            <person name="Westerberg I."/>
            <person name="Brannstrom I.O."/>
            <person name="Guillou S."/>
            <person name="Cros-Aarteil S."/>
            <person name="Calhoun S."/>
            <person name="Haridas S."/>
            <person name="Kuo A."/>
            <person name="Mondo S."/>
            <person name="Pangilinan J."/>
            <person name="Riley R."/>
            <person name="LaButti K."/>
            <person name="Andreopoulos B."/>
            <person name="Lipzen A."/>
            <person name="Chen C."/>
            <person name="Yan M."/>
            <person name="Daum C."/>
            <person name="Ng V."/>
            <person name="Clum A."/>
            <person name="Steindorff A."/>
            <person name="Ohm R.A."/>
            <person name="Martin F."/>
            <person name="Silar P."/>
            <person name="Natvig D.O."/>
            <person name="Lalanne C."/>
            <person name="Gautier V."/>
            <person name="Ament-Velasquez S.L."/>
            <person name="Kruys A."/>
            <person name="Hutchinson M.I."/>
            <person name="Powell A.J."/>
            <person name="Barry K."/>
            <person name="Miller A.N."/>
            <person name="Grigoriev I.V."/>
            <person name="Debuchy R."/>
            <person name="Gladieux P."/>
            <person name="Hiltunen Thoren M."/>
            <person name="Johannesson H."/>
        </authorList>
    </citation>
    <scope>NUCLEOTIDE SEQUENCE</scope>
    <source>
        <strain evidence="2">PSN324</strain>
    </source>
</reference>
<evidence type="ECO:0008006" key="4">
    <source>
        <dbReference type="Google" id="ProtNLM"/>
    </source>
</evidence>
<evidence type="ECO:0000313" key="2">
    <source>
        <dbReference type="EMBL" id="KAK4458438.1"/>
    </source>
</evidence>
<feature type="chain" id="PRO_5043967579" description="Secreted protein" evidence="1">
    <location>
        <begin position="16"/>
        <end position="79"/>
    </location>
</feature>